<dbReference type="InterPro" id="IPR013662">
    <property type="entry name" value="RIH_assoc-dom"/>
</dbReference>
<feature type="domain" description="Ryanodine Receptor TM 4-6" evidence="8">
    <location>
        <begin position="662"/>
        <end position="953"/>
    </location>
</feature>
<dbReference type="PANTHER" id="PTHR46399">
    <property type="entry name" value="B30.2/SPRY DOMAIN-CONTAINING PROTEIN"/>
    <property type="match status" value="1"/>
</dbReference>
<feature type="transmembrane region" description="Helical" evidence="6">
    <location>
        <begin position="1202"/>
        <end position="1225"/>
    </location>
</feature>
<organism evidence="10 11">
    <name type="scientific">Larimichthys crocea</name>
    <name type="common">Large yellow croaker</name>
    <name type="synonym">Pseudosciaena crocea</name>
    <dbReference type="NCBI Taxonomy" id="215358"/>
    <lineage>
        <taxon>Eukaryota</taxon>
        <taxon>Metazoa</taxon>
        <taxon>Chordata</taxon>
        <taxon>Craniata</taxon>
        <taxon>Vertebrata</taxon>
        <taxon>Euteleostomi</taxon>
        <taxon>Actinopterygii</taxon>
        <taxon>Neopterygii</taxon>
        <taxon>Teleostei</taxon>
        <taxon>Neoteleostei</taxon>
        <taxon>Acanthomorphata</taxon>
        <taxon>Eupercaria</taxon>
        <taxon>Sciaenidae</taxon>
        <taxon>Larimichthys</taxon>
    </lineage>
</organism>
<evidence type="ECO:0000259" key="9">
    <source>
        <dbReference type="Pfam" id="PF08454"/>
    </source>
</evidence>
<comment type="caution">
    <text evidence="10">The sequence shown here is derived from an EMBL/GenBank/DDBJ whole genome shotgun (WGS) entry which is preliminary data.</text>
</comment>
<feature type="transmembrane region" description="Helical" evidence="6">
    <location>
        <begin position="608"/>
        <end position="631"/>
    </location>
</feature>
<feature type="compositionally biased region" description="Acidic residues" evidence="5">
    <location>
        <begin position="554"/>
        <end position="567"/>
    </location>
</feature>
<dbReference type="Gene3D" id="1.10.238.10">
    <property type="entry name" value="EF-hand"/>
    <property type="match status" value="1"/>
</dbReference>
<dbReference type="Gene3D" id="1.10.287.70">
    <property type="match status" value="1"/>
</dbReference>
<dbReference type="GO" id="GO:0005790">
    <property type="term" value="C:smooth endoplasmic reticulum"/>
    <property type="evidence" value="ECO:0007669"/>
    <property type="project" value="TreeGrafter"/>
</dbReference>
<evidence type="ECO:0000256" key="3">
    <source>
        <dbReference type="ARBA" id="ARBA00022989"/>
    </source>
</evidence>
<name>A0A6G0IUI8_LARCR</name>
<feature type="region of interest" description="Disordered" evidence="5">
    <location>
        <begin position="529"/>
        <end position="567"/>
    </location>
</feature>
<feature type="compositionally biased region" description="Acidic residues" evidence="5">
    <location>
        <begin position="530"/>
        <end position="546"/>
    </location>
</feature>
<evidence type="ECO:0000313" key="10">
    <source>
        <dbReference type="EMBL" id="KAE8294997.1"/>
    </source>
</evidence>
<dbReference type="GO" id="GO:0034704">
    <property type="term" value="C:calcium channel complex"/>
    <property type="evidence" value="ECO:0007669"/>
    <property type="project" value="TreeGrafter"/>
</dbReference>
<feature type="compositionally biased region" description="Basic and acidic residues" evidence="5">
    <location>
        <begin position="770"/>
        <end position="790"/>
    </location>
</feature>
<feature type="transmembrane region" description="Helical" evidence="6">
    <location>
        <begin position="1064"/>
        <end position="1085"/>
    </location>
</feature>
<feature type="region of interest" description="Disordered" evidence="5">
    <location>
        <begin position="697"/>
        <end position="806"/>
    </location>
</feature>
<feature type="compositionally biased region" description="Acidic residues" evidence="5">
    <location>
        <begin position="698"/>
        <end position="708"/>
    </location>
</feature>
<sequence length="1321" mass="150609">MSYADIMAKSCHIGEEDEGGEQEGEEPSFEVRQTEMEKEMEKQRLLYQQSRLHNRGAAEMVLQMISACKGEPGAMVSSTLKLGISILNGGNSDVQQRMLDYLKDKKDVGFFLSVQALMQTCSVLDLNAFERQNKAEGLGMVSEEGTNEKVMADDEFTCDLFRFLQLLCEGHNNDFQNYLRTQTGSTTTINVIICTVDYLLRLQESISDFYWYYSGKDIIDEPGKRNFSKAMTVAKQVFNSLTEYIQGPCTGNQQSLAHSRLWDAVVGFLHVFAHMMMKLAQDSSQIGLLKELLDLQKDMVVMLLSLLEGNVVNGTIARQMVDMLVESSSNVEMILKFFDMFLKLKDIVASDAFRDYVTDPRGLISKKDFSKAMDSQKQYSPSEIQFLLSCSEADENEMINFEEFADRFQEPAKDIGFNIAVLLTNLSEHVPHDTRLQNFLEQAESVLHYFRPFLGRIEIMGASRKIERIYFEISEANRNQWEMPQVRESKRQFIFDVVNEGGESEKMEMFVNFCEDTIFEMNIAASISEPEGDGQEEEDDEEEEGEGGGAEGEPAGEGEEGNGEAEVPESTSAFAEFIKSVVNFFNMFTFRNLRRRYRKLRKMTVKEMVIGLVTFVYTVLMGILMFVYSICKGFFTLIWKVLFGGGLVEGAKKMTVTEILASMPDPTQDEVHGELPPEPGAREVQDIEGGADLLDAVGGEEEEEDSEEREGGRLPGFNTPGGLGDFGETTPEEPPTPEGTPLLKRKLLEAAGGGQEEEERVETEEEVPQETEKADTENGEKTEKVEPEPEVKEEEPEEKEEKTVKTKAKKDKKPVEEGFELWNELEVQRIKFMNYLSRNFYNLRFLALFISFALNFILLFYKVSDSPPGEEDFEGSGLFEGSGMFEGSGAEEDGSGLDDGGGEDVDEEGPMYYFLEESTGYMEPAMAFFGIVHTIISVLCIIGYNCLKVPLVIFKREKELARKLEFDGLYVTEQPEDDDIKGQWDRLVLNTPTFPNNYWDKFVKRKVLDKYGDIYGRERIAELLGMDLASLDVSAMTHEKKPEPDTSMFSWITSIDIKYQIWKFGVVFTDNTFLYLVWYMLMSLLGHYNNFFFACHLLDIAMGVKTLRTILSSVTHNGKQLMMTVGLLAVVVYLYTVVAFNFFRKFYNKSEDEDEPDMKCDDMMTCYLFHMYVGVRAGGGIGDEIEDPAGDEYELYRVVFDITFFFFVIVILLAIIQGLIIDAFGELRDQQEQVREDMETKCFICGIGSDYFDTTPHGFETHTLEEHNLANYMFFLMYLINKDETEHTGQESYVWKMYSERCWDFFPAGDCFRKQYEDQLG</sequence>
<dbReference type="GO" id="GO:0030018">
    <property type="term" value="C:Z disc"/>
    <property type="evidence" value="ECO:0007669"/>
    <property type="project" value="TreeGrafter"/>
</dbReference>
<feature type="transmembrane region" description="Helical" evidence="6">
    <location>
        <begin position="925"/>
        <end position="947"/>
    </location>
</feature>
<dbReference type="PANTHER" id="PTHR46399:SF10">
    <property type="entry name" value="RYANODINE RECEPTOR 1"/>
    <property type="match status" value="1"/>
</dbReference>
<evidence type="ECO:0000256" key="5">
    <source>
        <dbReference type="SAM" id="MobiDB-lite"/>
    </source>
</evidence>
<dbReference type="Pfam" id="PF00520">
    <property type="entry name" value="Ion_trans"/>
    <property type="match status" value="1"/>
</dbReference>
<dbReference type="InterPro" id="IPR015925">
    <property type="entry name" value="Ryanodine_IP3_receptor"/>
</dbReference>
<dbReference type="GO" id="GO:0014808">
    <property type="term" value="P:release of sequestered calcium ion into cytosol by sarcoplasmic reticulum"/>
    <property type="evidence" value="ECO:0007669"/>
    <property type="project" value="TreeGrafter"/>
</dbReference>
<feature type="domain" description="Ion transport" evidence="7">
    <location>
        <begin position="1048"/>
        <end position="1231"/>
    </location>
</feature>
<feature type="domain" description="RyR/IP3R Homology associated" evidence="9">
    <location>
        <begin position="153"/>
        <end position="268"/>
    </location>
</feature>
<evidence type="ECO:0000259" key="7">
    <source>
        <dbReference type="Pfam" id="PF00520"/>
    </source>
</evidence>
<feature type="compositionally biased region" description="Acidic residues" evidence="5">
    <location>
        <begin position="15"/>
        <end position="27"/>
    </location>
</feature>
<dbReference type="Pfam" id="PF06459">
    <property type="entry name" value="RR_TM4-6"/>
    <property type="match status" value="1"/>
</dbReference>
<accession>A0A6G0IUI8</accession>
<keyword evidence="2 6" id="KW-0812">Transmembrane</keyword>
<dbReference type="InterPro" id="IPR009460">
    <property type="entry name" value="Ryanrecept_TM4-6"/>
</dbReference>
<feature type="region of interest" description="Disordered" evidence="5">
    <location>
        <begin position="1"/>
        <end position="27"/>
    </location>
</feature>
<comment type="subcellular location">
    <subcellularLocation>
        <location evidence="1">Membrane</location>
        <topology evidence="1">Multi-pass membrane protein</topology>
    </subcellularLocation>
</comment>
<feature type="compositionally biased region" description="Acidic residues" evidence="5">
    <location>
        <begin position="755"/>
        <end position="769"/>
    </location>
</feature>
<evidence type="ECO:0000256" key="6">
    <source>
        <dbReference type="SAM" id="Phobius"/>
    </source>
</evidence>
<dbReference type="FunFam" id="1.10.287.70:FF:000017">
    <property type="entry name" value="ryanodine receptor isoform X2"/>
    <property type="match status" value="1"/>
</dbReference>
<keyword evidence="10" id="KW-0675">Receptor</keyword>
<evidence type="ECO:0000259" key="8">
    <source>
        <dbReference type="Pfam" id="PF06459"/>
    </source>
</evidence>
<evidence type="ECO:0000256" key="4">
    <source>
        <dbReference type="ARBA" id="ARBA00023136"/>
    </source>
</evidence>
<feature type="transmembrane region" description="Helical" evidence="6">
    <location>
        <begin position="841"/>
        <end position="861"/>
    </location>
</feature>
<dbReference type="GO" id="GO:0005219">
    <property type="term" value="F:ryanodine-sensitive calcium-release channel activity"/>
    <property type="evidence" value="ECO:0007669"/>
    <property type="project" value="InterPro"/>
</dbReference>
<dbReference type="EMBL" id="REGW02000006">
    <property type="protein sequence ID" value="KAE8294997.1"/>
    <property type="molecule type" value="Genomic_DNA"/>
</dbReference>
<gene>
    <name evidence="10" type="ORF">D5F01_LYC05920</name>
</gene>
<evidence type="ECO:0000256" key="2">
    <source>
        <dbReference type="ARBA" id="ARBA00022692"/>
    </source>
</evidence>
<feature type="compositionally biased region" description="Basic and acidic residues" evidence="5">
    <location>
        <begin position="669"/>
        <end position="685"/>
    </location>
</feature>
<dbReference type="GO" id="GO:0042383">
    <property type="term" value="C:sarcolemma"/>
    <property type="evidence" value="ECO:0007669"/>
    <property type="project" value="TreeGrafter"/>
</dbReference>
<dbReference type="InterPro" id="IPR005821">
    <property type="entry name" value="Ion_trans_dom"/>
</dbReference>
<evidence type="ECO:0000313" key="11">
    <source>
        <dbReference type="Proteomes" id="UP000424527"/>
    </source>
</evidence>
<proteinExistence type="predicted"/>
<dbReference type="GO" id="GO:0006874">
    <property type="term" value="P:intracellular calcium ion homeostasis"/>
    <property type="evidence" value="ECO:0007669"/>
    <property type="project" value="InterPro"/>
</dbReference>
<dbReference type="GO" id="GO:0033017">
    <property type="term" value="C:sarcoplasmic reticulum membrane"/>
    <property type="evidence" value="ECO:0007669"/>
    <property type="project" value="TreeGrafter"/>
</dbReference>
<dbReference type="SUPFAM" id="SSF47473">
    <property type="entry name" value="EF-hand"/>
    <property type="match status" value="1"/>
</dbReference>
<evidence type="ECO:0000256" key="1">
    <source>
        <dbReference type="ARBA" id="ARBA00004141"/>
    </source>
</evidence>
<reference evidence="10 11" key="1">
    <citation type="submission" date="2019-07" db="EMBL/GenBank/DDBJ databases">
        <title>Chromosome genome assembly for large yellow croaker.</title>
        <authorList>
            <person name="Xiao S."/>
        </authorList>
    </citation>
    <scope>NUCLEOTIDE SEQUENCE [LARGE SCALE GENOMIC DNA]</scope>
    <source>
        <strain evidence="10">JMULYC20181020</strain>
        <tissue evidence="10">Muscle</tissue>
    </source>
</reference>
<dbReference type="Proteomes" id="UP000424527">
    <property type="component" value="Unassembled WGS sequence"/>
</dbReference>
<feature type="transmembrane region" description="Helical" evidence="6">
    <location>
        <begin position="1123"/>
        <end position="1143"/>
    </location>
</feature>
<keyword evidence="3 6" id="KW-1133">Transmembrane helix</keyword>
<keyword evidence="4 6" id="KW-0472">Membrane</keyword>
<dbReference type="GO" id="GO:0006941">
    <property type="term" value="P:striated muscle contraction"/>
    <property type="evidence" value="ECO:0007669"/>
    <property type="project" value="TreeGrafter"/>
</dbReference>
<feature type="region of interest" description="Disordered" evidence="5">
    <location>
        <begin position="663"/>
        <end position="685"/>
    </location>
</feature>
<dbReference type="InterPro" id="IPR011992">
    <property type="entry name" value="EF-hand-dom_pair"/>
</dbReference>
<dbReference type="Pfam" id="PF08454">
    <property type="entry name" value="RIH_assoc"/>
    <property type="match status" value="1"/>
</dbReference>
<protein>
    <submittedName>
        <fullName evidence="10">Ryanodine receptor 1</fullName>
    </submittedName>
</protein>
<keyword evidence="11" id="KW-1185">Reference proteome</keyword>